<dbReference type="SUPFAM" id="SSF55729">
    <property type="entry name" value="Acyl-CoA N-acyltransferases (Nat)"/>
    <property type="match status" value="1"/>
</dbReference>
<dbReference type="InterPro" id="IPR000182">
    <property type="entry name" value="GNAT_dom"/>
</dbReference>
<dbReference type="PROSITE" id="PS51186">
    <property type="entry name" value="GNAT"/>
    <property type="match status" value="1"/>
</dbReference>
<proteinExistence type="predicted"/>
<evidence type="ECO:0000313" key="2">
    <source>
        <dbReference type="EMBL" id="CEM22712.1"/>
    </source>
</evidence>
<dbReference type="VEuPathDB" id="CryptoDB:Cvel_20057"/>
<reference evidence="2" key="1">
    <citation type="submission" date="2014-11" db="EMBL/GenBank/DDBJ databases">
        <authorList>
            <person name="Otto D Thomas"/>
            <person name="Naeem Raeece"/>
        </authorList>
    </citation>
    <scope>NUCLEOTIDE SEQUENCE</scope>
</reference>
<evidence type="ECO:0000259" key="1">
    <source>
        <dbReference type="PROSITE" id="PS51186"/>
    </source>
</evidence>
<dbReference type="AlphaFoldDB" id="A0A0G4G486"/>
<gene>
    <name evidence="2" type="ORF">Cvel_20057</name>
</gene>
<accession>A0A0G4G486</accession>
<dbReference type="Pfam" id="PF00583">
    <property type="entry name" value="Acetyltransf_1"/>
    <property type="match status" value="1"/>
</dbReference>
<name>A0A0G4G486_9ALVE</name>
<dbReference type="PhylomeDB" id="A0A0G4G486"/>
<dbReference type="CDD" id="cd04301">
    <property type="entry name" value="NAT_SF"/>
    <property type="match status" value="1"/>
</dbReference>
<protein>
    <recommendedName>
        <fullName evidence="1">N-acetyltransferase domain-containing protein</fullName>
    </recommendedName>
</protein>
<dbReference type="Gene3D" id="3.40.630.30">
    <property type="match status" value="1"/>
</dbReference>
<organism evidence="2">
    <name type="scientific">Chromera velia CCMP2878</name>
    <dbReference type="NCBI Taxonomy" id="1169474"/>
    <lineage>
        <taxon>Eukaryota</taxon>
        <taxon>Sar</taxon>
        <taxon>Alveolata</taxon>
        <taxon>Colpodellida</taxon>
        <taxon>Chromeraceae</taxon>
        <taxon>Chromera</taxon>
    </lineage>
</organism>
<dbReference type="GO" id="GO:0016747">
    <property type="term" value="F:acyltransferase activity, transferring groups other than amino-acyl groups"/>
    <property type="evidence" value="ECO:0007669"/>
    <property type="project" value="InterPro"/>
</dbReference>
<dbReference type="InterPro" id="IPR016181">
    <property type="entry name" value="Acyl_CoA_acyltransferase"/>
</dbReference>
<feature type="domain" description="N-acetyltransferase" evidence="1">
    <location>
        <begin position="65"/>
        <end position="166"/>
    </location>
</feature>
<sequence>MGDRDFQMQEGRPEDMNFIRQRLAAELMNPLFLDARNFLVVKREEAKSPAAEVGATQVPPTGLTGAPVAFGQVRPLSGERTPVYELASLYVEKPFRGRGLGTWLLKSLVERHKAENGDAPLFLLTLRGTIPFYERQGWRCVGRHKDLGGVATPDSTKAIETKKDAAAEEGLPKQLEVQIFLGNLIAGVARQEEVVCMKFDK</sequence>
<dbReference type="EMBL" id="CDMZ01000853">
    <property type="protein sequence ID" value="CEM22712.1"/>
    <property type="molecule type" value="Genomic_DNA"/>
</dbReference>